<sequence>MHPFKLLGLDGMSPDFFQKFWHLIRSDVINFVFHVLNNQSFEHNINFTHIVLIPKTKNPDHITQFRPISLCNVIYKLASKVLANRIRTSLPKVISESQSAFILGYLITDIVLLAHEFHHHMKTKPPSSTGLMSIKLDISKAFDRVEWVFIRHTMSALGFPPPFVDLIIKCVSTTSFSFLLNGMEFGHLTPSISSYLFIICSEVFSCLLQDLQHCRKIHGIAISQTTNPISHLFFADDTLLFGKITVEEAKYLCFAIRLYEKVSGQLVNLDKSGIIFNKDINTVTATTIVNILGFKKADSHGKYLGLPSVIGINKNEILGNIKDRIWQRIHCWNSNQFSKVGQKSLSNLFSKPSRHMP</sequence>
<gene>
    <name evidence="2" type="ORF">DH2020_045617</name>
</gene>
<organism evidence="2 3">
    <name type="scientific">Rehmannia glutinosa</name>
    <name type="common">Chinese foxglove</name>
    <dbReference type="NCBI Taxonomy" id="99300"/>
    <lineage>
        <taxon>Eukaryota</taxon>
        <taxon>Viridiplantae</taxon>
        <taxon>Streptophyta</taxon>
        <taxon>Embryophyta</taxon>
        <taxon>Tracheophyta</taxon>
        <taxon>Spermatophyta</taxon>
        <taxon>Magnoliopsida</taxon>
        <taxon>eudicotyledons</taxon>
        <taxon>Gunneridae</taxon>
        <taxon>Pentapetalae</taxon>
        <taxon>asterids</taxon>
        <taxon>lamiids</taxon>
        <taxon>Lamiales</taxon>
        <taxon>Orobanchaceae</taxon>
        <taxon>Rehmannieae</taxon>
        <taxon>Rehmannia</taxon>
    </lineage>
</organism>
<comment type="caution">
    <text evidence="2">The sequence shown here is derived from an EMBL/GenBank/DDBJ whole genome shotgun (WGS) entry which is preliminary data.</text>
</comment>
<protein>
    <recommendedName>
        <fullName evidence="1">Reverse transcriptase domain-containing protein</fullName>
    </recommendedName>
</protein>
<dbReference type="PANTHER" id="PTHR46890">
    <property type="entry name" value="NON-LTR RETROLELEMENT REVERSE TRANSCRIPTASE-LIKE PROTEIN-RELATED"/>
    <property type="match status" value="1"/>
</dbReference>
<evidence type="ECO:0000313" key="3">
    <source>
        <dbReference type="Proteomes" id="UP001318860"/>
    </source>
</evidence>
<dbReference type="PANTHER" id="PTHR46890:SF48">
    <property type="entry name" value="RNA-DIRECTED DNA POLYMERASE"/>
    <property type="match status" value="1"/>
</dbReference>
<name>A0ABR0UEB1_REHGL</name>
<accession>A0ABR0UEB1</accession>
<feature type="domain" description="Reverse transcriptase" evidence="1">
    <location>
        <begin position="34"/>
        <end position="308"/>
    </location>
</feature>
<evidence type="ECO:0000259" key="1">
    <source>
        <dbReference type="PROSITE" id="PS50878"/>
    </source>
</evidence>
<dbReference type="InterPro" id="IPR043502">
    <property type="entry name" value="DNA/RNA_pol_sf"/>
</dbReference>
<reference evidence="2 3" key="1">
    <citation type="journal article" date="2021" name="Comput. Struct. Biotechnol. J.">
        <title>De novo genome assembly of the potent medicinal plant Rehmannia glutinosa using nanopore technology.</title>
        <authorList>
            <person name="Ma L."/>
            <person name="Dong C."/>
            <person name="Song C."/>
            <person name="Wang X."/>
            <person name="Zheng X."/>
            <person name="Niu Y."/>
            <person name="Chen S."/>
            <person name="Feng W."/>
        </authorList>
    </citation>
    <scope>NUCLEOTIDE SEQUENCE [LARGE SCALE GENOMIC DNA]</scope>
    <source>
        <strain evidence="2">DH-2019</strain>
    </source>
</reference>
<proteinExistence type="predicted"/>
<dbReference type="Proteomes" id="UP001318860">
    <property type="component" value="Unassembled WGS sequence"/>
</dbReference>
<dbReference type="CDD" id="cd01650">
    <property type="entry name" value="RT_nLTR_like"/>
    <property type="match status" value="1"/>
</dbReference>
<dbReference type="InterPro" id="IPR000477">
    <property type="entry name" value="RT_dom"/>
</dbReference>
<dbReference type="InterPro" id="IPR052343">
    <property type="entry name" value="Retrotransposon-Effector_Assoc"/>
</dbReference>
<dbReference type="EMBL" id="JABTTQ020003040">
    <property type="protein sequence ID" value="KAK6120642.1"/>
    <property type="molecule type" value="Genomic_DNA"/>
</dbReference>
<dbReference type="PROSITE" id="PS50878">
    <property type="entry name" value="RT_POL"/>
    <property type="match status" value="1"/>
</dbReference>
<keyword evidence="3" id="KW-1185">Reference proteome</keyword>
<evidence type="ECO:0000313" key="2">
    <source>
        <dbReference type="EMBL" id="KAK6120642.1"/>
    </source>
</evidence>
<dbReference type="Pfam" id="PF00078">
    <property type="entry name" value="RVT_1"/>
    <property type="match status" value="1"/>
</dbReference>
<dbReference type="SUPFAM" id="SSF56672">
    <property type="entry name" value="DNA/RNA polymerases"/>
    <property type="match status" value="1"/>
</dbReference>